<dbReference type="Pfam" id="PF01926">
    <property type="entry name" value="MMR_HSR1"/>
    <property type="match status" value="1"/>
</dbReference>
<dbReference type="OrthoDB" id="9809127at2"/>
<evidence type="ECO:0000256" key="1">
    <source>
        <dbReference type="ARBA" id="ARBA00022741"/>
    </source>
</evidence>
<evidence type="ECO:0000259" key="5">
    <source>
        <dbReference type="Pfam" id="PF07670"/>
    </source>
</evidence>
<keyword evidence="3" id="KW-1133">Transmembrane helix</keyword>
<organism evidence="6 7">
    <name type="scientific">Terribacillus halophilus</name>
    <dbReference type="NCBI Taxonomy" id="361279"/>
    <lineage>
        <taxon>Bacteria</taxon>
        <taxon>Bacillati</taxon>
        <taxon>Bacillota</taxon>
        <taxon>Bacilli</taxon>
        <taxon>Bacillales</taxon>
        <taxon>Bacillaceae</taxon>
        <taxon>Terribacillus</taxon>
    </lineage>
</organism>
<dbReference type="NCBIfam" id="TIGR00231">
    <property type="entry name" value="small_GTP"/>
    <property type="match status" value="1"/>
</dbReference>
<reference evidence="7" key="1">
    <citation type="submission" date="2016-10" db="EMBL/GenBank/DDBJ databases">
        <authorList>
            <person name="Varghese N."/>
            <person name="Submissions S."/>
        </authorList>
    </citation>
    <scope>NUCLEOTIDE SEQUENCE [LARGE SCALE GENOMIC DNA]</scope>
    <source>
        <strain evidence="7">DSM 21620</strain>
    </source>
</reference>
<feature type="transmembrane region" description="Helical" evidence="3">
    <location>
        <begin position="335"/>
        <end position="358"/>
    </location>
</feature>
<dbReference type="EMBL" id="FMZB01000004">
    <property type="protein sequence ID" value="SDC85170.1"/>
    <property type="molecule type" value="Genomic_DNA"/>
</dbReference>
<dbReference type="RefSeq" id="WP_093727086.1">
    <property type="nucleotide sequence ID" value="NZ_FMZB01000004.1"/>
</dbReference>
<name>A0A1G6PY92_9BACI</name>
<accession>A0A1G6PY92</accession>
<feature type="transmembrane region" description="Helical" evidence="3">
    <location>
        <begin position="364"/>
        <end position="384"/>
    </location>
</feature>
<dbReference type="PANTHER" id="PTHR43185">
    <property type="entry name" value="FERROUS IRON TRANSPORT PROTEIN B"/>
    <property type="match status" value="1"/>
</dbReference>
<sequence length="528" mass="58238">MLKNNVHAQKVILIGYESVGKSAVYRTLTNDRTINSSYVKGSTYETAAALFTGRNLKLIDTPGIRFEVDSLTTQSALAAADNADVVMLVIKASELKENLISLNEKLLLRSKKVVILVTHADEYQQTELEQKQIKRLLNIPLVWLDARDIKEKHISEIYEAIKAAATWNISGSILTFLPDSIQEKQKLIFPFHLPVLGPLCAMIASLSIFGAPVILAYLLASNVQIVTESWLIQPLQRATTNFPSLLREVLVGDYGLVTLGWYSFIWAFPVIILVGLATSITEESGVQEHITHTLDPWLRKIGLTGRDLVPVLTGFGCNVVAVMQSRNCSSCTRGACVSLISFGSACSYQIGATLSIFASAGKPLLFIPYICILFLVGAIHIRVWNRQKSIMGQLERVATLPHIQRVDWKAVTWRLKSVMKQFLLQAMPIFLLICLVASLVQSTPIMTWLGFLLSPVIGVLQLPNDTVTGIVFSFIRKDGLLVLNQDSGNLLSMMTASQVFVLVYLASTLTACLVTLYTIGKDSVSDIH</sequence>
<dbReference type="PANTHER" id="PTHR43185:SF1">
    <property type="entry name" value="FE(2+) TRANSPORTER FEOB"/>
    <property type="match status" value="1"/>
</dbReference>
<evidence type="ECO:0000313" key="7">
    <source>
        <dbReference type="Proteomes" id="UP000198666"/>
    </source>
</evidence>
<dbReference type="STRING" id="361279.SAMN05421663_104312"/>
<dbReference type="SUPFAM" id="SSF52540">
    <property type="entry name" value="P-loop containing nucleoside triphosphate hydrolases"/>
    <property type="match status" value="1"/>
</dbReference>
<dbReference type="InterPro" id="IPR011642">
    <property type="entry name" value="Gate_dom"/>
</dbReference>
<keyword evidence="7" id="KW-1185">Reference proteome</keyword>
<dbReference type="Gene3D" id="3.40.50.300">
    <property type="entry name" value="P-loop containing nucleotide triphosphate hydrolases"/>
    <property type="match status" value="1"/>
</dbReference>
<keyword evidence="3" id="KW-0472">Membrane</keyword>
<dbReference type="GO" id="GO:0015093">
    <property type="term" value="F:ferrous iron transmembrane transporter activity"/>
    <property type="evidence" value="ECO:0007669"/>
    <property type="project" value="TreeGrafter"/>
</dbReference>
<dbReference type="AlphaFoldDB" id="A0A1G6PY92"/>
<evidence type="ECO:0000256" key="3">
    <source>
        <dbReference type="SAM" id="Phobius"/>
    </source>
</evidence>
<evidence type="ECO:0000256" key="2">
    <source>
        <dbReference type="ARBA" id="ARBA00023134"/>
    </source>
</evidence>
<keyword evidence="1" id="KW-0547">Nucleotide-binding</keyword>
<dbReference type="InterPro" id="IPR005225">
    <property type="entry name" value="Small_GTP-bd"/>
</dbReference>
<feature type="domain" description="Nucleoside transporter/FeoB GTPase Gate" evidence="5">
    <location>
        <begin position="264"/>
        <end position="358"/>
    </location>
</feature>
<feature type="transmembrane region" description="Helical" evidence="3">
    <location>
        <begin position="259"/>
        <end position="280"/>
    </location>
</feature>
<dbReference type="InterPro" id="IPR050860">
    <property type="entry name" value="FeoB_GTPase"/>
</dbReference>
<dbReference type="Proteomes" id="UP000198666">
    <property type="component" value="Unassembled WGS sequence"/>
</dbReference>
<feature type="transmembrane region" description="Helical" evidence="3">
    <location>
        <begin position="496"/>
        <end position="519"/>
    </location>
</feature>
<keyword evidence="3" id="KW-0812">Transmembrane</keyword>
<feature type="transmembrane region" description="Helical" evidence="3">
    <location>
        <begin position="422"/>
        <end position="440"/>
    </location>
</feature>
<evidence type="ECO:0000313" key="6">
    <source>
        <dbReference type="EMBL" id="SDC85170.1"/>
    </source>
</evidence>
<keyword evidence="2" id="KW-0342">GTP-binding</keyword>
<dbReference type="InterPro" id="IPR006073">
    <property type="entry name" value="GTP-bd"/>
</dbReference>
<dbReference type="GO" id="GO:0005525">
    <property type="term" value="F:GTP binding"/>
    <property type="evidence" value="ECO:0007669"/>
    <property type="project" value="UniProtKB-KW"/>
</dbReference>
<protein>
    <submittedName>
        <fullName evidence="6">Small GTP-binding protein domain-containing protein</fullName>
    </submittedName>
</protein>
<feature type="transmembrane region" description="Helical" evidence="3">
    <location>
        <begin position="195"/>
        <end position="220"/>
    </location>
</feature>
<feature type="domain" description="G" evidence="4">
    <location>
        <begin position="10"/>
        <end position="117"/>
    </location>
</feature>
<proteinExistence type="predicted"/>
<dbReference type="Pfam" id="PF07670">
    <property type="entry name" value="Gate"/>
    <property type="match status" value="1"/>
</dbReference>
<gene>
    <name evidence="6" type="ORF">SAMN05421663_104312</name>
</gene>
<dbReference type="GO" id="GO:0005886">
    <property type="term" value="C:plasma membrane"/>
    <property type="evidence" value="ECO:0007669"/>
    <property type="project" value="TreeGrafter"/>
</dbReference>
<dbReference type="InterPro" id="IPR027417">
    <property type="entry name" value="P-loop_NTPase"/>
</dbReference>
<evidence type="ECO:0000259" key="4">
    <source>
        <dbReference type="Pfam" id="PF01926"/>
    </source>
</evidence>